<proteinExistence type="predicted"/>
<name>A0A0F9RLQ0_9ZZZZ</name>
<accession>A0A0F9RLQ0</accession>
<dbReference type="PANTHER" id="PTHR30244:SF34">
    <property type="entry name" value="DTDP-4-AMINO-4,6-DIDEOXYGALACTOSE TRANSAMINASE"/>
    <property type="match status" value="1"/>
</dbReference>
<evidence type="ECO:0000313" key="1">
    <source>
        <dbReference type="EMBL" id="KKN50707.1"/>
    </source>
</evidence>
<comment type="caution">
    <text evidence="1">The sequence shown here is derived from an EMBL/GenBank/DDBJ whole genome shotgun (WGS) entry which is preliminary data.</text>
</comment>
<organism evidence="1">
    <name type="scientific">marine sediment metagenome</name>
    <dbReference type="NCBI Taxonomy" id="412755"/>
    <lineage>
        <taxon>unclassified sequences</taxon>
        <taxon>metagenomes</taxon>
        <taxon>ecological metagenomes</taxon>
    </lineage>
</organism>
<dbReference type="Pfam" id="PF01041">
    <property type="entry name" value="DegT_DnrJ_EryC1"/>
    <property type="match status" value="1"/>
</dbReference>
<sequence length="378" mass="43253">MNKKYPLFDIYWDQEDIEMINKVIKRGSYWATGPEIVDFEKKLGQYLNKRYVVTFNSGTSALHSVLLAHGLTSGEIIVPSFSFISTANCVILAGSKPVFSEIEEKTLGLDIEFLKEKINPKTKAIIPVHYGGKVCKDIEAIKEIAEDYKLFLIEDTAESFGAKLKNKFAGTFGTSGMLSFCQNKIITTGEGGAICTDDENIFQKLKLIRSHGRVENNGVDYFSNINEMEYIEVGYNYRMPTLNAAIGVAQLSKIDEIIKIRREKGKYYDNNLGKTQGFQNIPELNESYTVYQLYSIFLEHPEDRTEIQNYLLKKGIYTKVYFYPIHLKSYYKEKFGYSAGDLPITEQISKKILTLPMSLSFTQEDQNFIINKLEEFYT</sequence>
<dbReference type="AlphaFoldDB" id="A0A0F9RLQ0"/>
<dbReference type="GO" id="GO:0030170">
    <property type="term" value="F:pyridoxal phosphate binding"/>
    <property type="evidence" value="ECO:0007669"/>
    <property type="project" value="TreeGrafter"/>
</dbReference>
<dbReference type="SUPFAM" id="SSF53383">
    <property type="entry name" value="PLP-dependent transferases"/>
    <property type="match status" value="1"/>
</dbReference>
<dbReference type="PANTHER" id="PTHR30244">
    <property type="entry name" value="TRANSAMINASE"/>
    <property type="match status" value="1"/>
</dbReference>
<dbReference type="InterPro" id="IPR015422">
    <property type="entry name" value="PyrdxlP-dep_Trfase_small"/>
</dbReference>
<gene>
    <name evidence="1" type="ORF">LCGC14_0630160</name>
</gene>
<dbReference type="CDD" id="cd00616">
    <property type="entry name" value="AHBA_syn"/>
    <property type="match status" value="1"/>
</dbReference>
<evidence type="ECO:0008006" key="2">
    <source>
        <dbReference type="Google" id="ProtNLM"/>
    </source>
</evidence>
<dbReference type="EMBL" id="LAZR01001099">
    <property type="protein sequence ID" value="KKN50707.1"/>
    <property type="molecule type" value="Genomic_DNA"/>
</dbReference>
<dbReference type="PIRSF" id="PIRSF000390">
    <property type="entry name" value="PLP_StrS"/>
    <property type="match status" value="1"/>
</dbReference>
<dbReference type="GO" id="GO:0008483">
    <property type="term" value="F:transaminase activity"/>
    <property type="evidence" value="ECO:0007669"/>
    <property type="project" value="TreeGrafter"/>
</dbReference>
<reference evidence="1" key="1">
    <citation type="journal article" date="2015" name="Nature">
        <title>Complex archaea that bridge the gap between prokaryotes and eukaryotes.</title>
        <authorList>
            <person name="Spang A."/>
            <person name="Saw J.H."/>
            <person name="Jorgensen S.L."/>
            <person name="Zaremba-Niedzwiedzka K."/>
            <person name="Martijn J."/>
            <person name="Lind A.E."/>
            <person name="van Eijk R."/>
            <person name="Schleper C."/>
            <person name="Guy L."/>
            <person name="Ettema T.J."/>
        </authorList>
    </citation>
    <scope>NUCLEOTIDE SEQUENCE</scope>
</reference>
<dbReference type="GO" id="GO:0000271">
    <property type="term" value="P:polysaccharide biosynthetic process"/>
    <property type="evidence" value="ECO:0007669"/>
    <property type="project" value="TreeGrafter"/>
</dbReference>
<dbReference type="Gene3D" id="3.90.1150.10">
    <property type="entry name" value="Aspartate Aminotransferase, domain 1"/>
    <property type="match status" value="1"/>
</dbReference>
<dbReference type="InterPro" id="IPR015424">
    <property type="entry name" value="PyrdxlP-dep_Trfase"/>
</dbReference>
<dbReference type="InterPro" id="IPR000653">
    <property type="entry name" value="DegT/StrS_aminotransferase"/>
</dbReference>
<dbReference type="InterPro" id="IPR015421">
    <property type="entry name" value="PyrdxlP-dep_Trfase_major"/>
</dbReference>
<dbReference type="Gene3D" id="3.40.640.10">
    <property type="entry name" value="Type I PLP-dependent aspartate aminotransferase-like (Major domain)"/>
    <property type="match status" value="1"/>
</dbReference>
<protein>
    <recommendedName>
        <fullName evidence="2">Aminotransferase DegT</fullName>
    </recommendedName>
</protein>